<proteinExistence type="inferred from homology"/>
<protein>
    <recommendedName>
        <fullName evidence="4">serine-type D-Ala-D-Ala carboxypeptidase</fullName>
        <ecNumber evidence="4">3.4.16.4</ecNumber>
    </recommendedName>
</protein>
<keyword evidence="20" id="KW-1185">Reference proteome</keyword>
<dbReference type="SMART" id="SM00936">
    <property type="entry name" value="PBP5_C"/>
    <property type="match status" value="1"/>
</dbReference>
<sequence>MFKRIVILLILILVGVGAYTFLSGKKAADSTTSGQIILQPVTPTETEATNISSIVPTTPDTPTVVGFSNFVVPDIETRSWILMDVDTGQILAEKDPDMRVEPASLTKLMTASLVFDALDKGRISLEQEVMVTPQARAAEGSRMFIEINTPVKIGELIQGMIVQSGNDASILLAQTVGGSLNVFVDQMNKRAAAFGMPNTSFGDPTGLPSERTYTTARDMSVLAQHIILDHPQYYHYFSQLEYRYNNINQHNRNGLLRRNLGVDGLKTGHTSSAGYSLITTAQRDGRRLLSVVIGTESIAARERANQALLDWGYANFVAREVADAGDEIVSLRVWEGKTKEARLGSKNKVAITVPRGREDEVQAITQINQKLVAPLQRGQQVGLVQFVLDGHIMKEDPLVVIEAVEQAGLFGRLWDKLMGSF</sequence>
<dbReference type="EMBL" id="CP065725">
    <property type="protein sequence ID" value="QPT41052.1"/>
    <property type="molecule type" value="Genomic_DNA"/>
</dbReference>
<evidence type="ECO:0000256" key="4">
    <source>
        <dbReference type="ARBA" id="ARBA00012448"/>
    </source>
</evidence>
<evidence type="ECO:0000256" key="9">
    <source>
        <dbReference type="ARBA" id="ARBA00022960"/>
    </source>
</evidence>
<keyword evidence="10" id="KW-0573">Peptidoglycan synthesis</keyword>
<evidence type="ECO:0000313" key="20">
    <source>
        <dbReference type="Proteomes" id="UP000594903"/>
    </source>
</evidence>
<dbReference type="UniPathway" id="UPA00219"/>
<dbReference type="InterPro" id="IPR015956">
    <property type="entry name" value="Peniciliin-bd_prot_C_sf"/>
</dbReference>
<dbReference type="GO" id="GO:0008360">
    <property type="term" value="P:regulation of cell shape"/>
    <property type="evidence" value="ECO:0007669"/>
    <property type="project" value="UniProtKB-KW"/>
</dbReference>
<reference evidence="18 19" key="1">
    <citation type="submission" date="2018-06" db="EMBL/GenBank/DDBJ databases">
        <authorList>
            <consortium name="Pathogen Informatics"/>
            <person name="Doyle S."/>
        </authorList>
    </citation>
    <scope>NUCLEOTIDE SEQUENCE [LARGE SCALE GENOMIC DNA]</scope>
    <source>
        <strain evidence="18 19">NCTC11997</strain>
    </source>
</reference>
<reference evidence="17 20" key="2">
    <citation type="submission" date="2020-12" db="EMBL/GenBank/DDBJ databases">
        <title>FDA dAtabase for Regulatory Grade micrObial Sequences (FDA-ARGOS): Supporting development and validation of Infectious Disease Dx tests.</title>
        <authorList>
            <person name="Sproer C."/>
            <person name="Gronow S."/>
            <person name="Severitt S."/>
            <person name="Schroder I."/>
            <person name="Tallon L."/>
            <person name="Sadzewicz L."/>
            <person name="Zhao X."/>
            <person name="Boylan J."/>
            <person name="Ott S."/>
            <person name="Bowen H."/>
            <person name="Vavikolanu K."/>
            <person name="Mehta A."/>
            <person name="Aluvathingal J."/>
            <person name="Nadendla S."/>
            <person name="Lowell S."/>
            <person name="Myers T."/>
            <person name="Yan Y."/>
            <person name="Sichtig H."/>
        </authorList>
    </citation>
    <scope>NUCLEOTIDE SEQUENCE [LARGE SCALE GENOMIC DNA]</scope>
    <source>
        <strain evidence="17 20">FDAARGOS_872</strain>
    </source>
</reference>
<keyword evidence="5 18" id="KW-0121">Carboxypeptidase</keyword>
<evidence type="ECO:0000256" key="5">
    <source>
        <dbReference type="ARBA" id="ARBA00022645"/>
    </source>
</evidence>
<dbReference type="RefSeq" id="WP_018574089.1">
    <property type="nucleotide sequence ID" value="NZ_CP065725.1"/>
</dbReference>
<evidence type="ECO:0000256" key="8">
    <source>
        <dbReference type="ARBA" id="ARBA00022801"/>
    </source>
</evidence>
<keyword evidence="6" id="KW-0645">Protease</keyword>
<evidence type="ECO:0000313" key="19">
    <source>
        <dbReference type="Proteomes" id="UP000254603"/>
    </source>
</evidence>
<feature type="active site" evidence="13">
    <location>
        <position position="164"/>
    </location>
</feature>
<dbReference type="GO" id="GO:0006508">
    <property type="term" value="P:proteolysis"/>
    <property type="evidence" value="ECO:0007669"/>
    <property type="project" value="UniProtKB-KW"/>
</dbReference>
<dbReference type="GO" id="GO:0009002">
    <property type="term" value="F:serine-type D-Ala-D-Ala carboxypeptidase activity"/>
    <property type="evidence" value="ECO:0007669"/>
    <property type="project" value="UniProtKB-EC"/>
</dbReference>
<feature type="binding site" evidence="14">
    <location>
        <position position="266"/>
    </location>
    <ligand>
        <name>substrate</name>
    </ligand>
</feature>
<dbReference type="InterPro" id="IPR037167">
    <property type="entry name" value="Peptidase_S11_C_sf"/>
</dbReference>
<accession>A0A378XFI6</accession>
<evidence type="ECO:0000313" key="17">
    <source>
        <dbReference type="EMBL" id="QPT41052.1"/>
    </source>
</evidence>
<comment type="catalytic activity">
    <reaction evidence="12">
        <text>Preferential cleavage: (Ac)2-L-Lys-D-Ala-|-D-Ala. Also transpeptidation of peptidyl-alanyl moieties that are N-acyl substituents of D-alanine.</text>
        <dbReference type="EC" id="3.4.16.4"/>
    </reaction>
</comment>
<dbReference type="EMBL" id="UGSB01000001">
    <property type="protein sequence ID" value="SUA53565.1"/>
    <property type="molecule type" value="Genomic_DNA"/>
</dbReference>
<feature type="domain" description="Peptidase S11 D-Ala-D-Ala carboxypeptidase A C-terminal" evidence="16">
    <location>
        <begin position="316"/>
        <end position="406"/>
    </location>
</feature>
<evidence type="ECO:0000256" key="14">
    <source>
        <dbReference type="PIRSR" id="PIRSR618044-2"/>
    </source>
</evidence>
<dbReference type="PRINTS" id="PR00725">
    <property type="entry name" value="DADACBPTASE1"/>
</dbReference>
<name>A0A378XFI6_9BURK</name>
<evidence type="ECO:0000256" key="3">
    <source>
        <dbReference type="ARBA" id="ARBA00007164"/>
    </source>
</evidence>
<dbReference type="Proteomes" id="UP000594903">
    <property type="component" value="Chromosome"/>
</dbReference>
<keyword evidence="11" id="KW-0961">Cell wall biogenesis/degradation</keyword>
<dbReference type="InterPro" id="IPR001967">
    <property type="entry name" value="Peptidase_S11_N"/>
</dbReference>
<dbReference type="SUPFAM" id="SSF56601">
    <property type="entry name" value="beta-lactamase/transpeptidase-like"/>
    <property type="match status" value="1"/>
</dbReference>
<evidence type="ECO:0000256" key="12">
    <source>
        <dbReference type="ARBA" id="ARBA00034000"/>
    </source>
</evidence>
<dbReference type="InterPro" id="IPR018044">
    <property type="entry name" value="Peptidase_S11"/>
</dbReference>
<evidence type="ECO:0000256" key="10">
    <source>
        <dbReference type="ARBA" id="ARBA00022984"/>
    </source>
</evidence>
<evidence type="ECO:0000256" key="13">
    <source>
        <dbReference type="PIRSR" id="PIRSR618044-1"/>
    </source>
</evidence>
<dbReference type="Pfam" id="PF07943">
    <property type="entry name" value="PBP5_C"/>
    <property type="match status" value="1"/>
</dbReference>
<dbReference type="OrthoDB" id="9795979at2"/>
<dbReference type="AlphaFoldDB" id="A0A378XFI6"/>
<comment type="pathway">
    <text evidence="2">Cell wall biogenesis; peptidoglycan biosynthesis.</text>
</comment>
<keyword evidence="7" id="KW-0732">Signal</keyword>
<evidence type="ECO:0000256" key="15">
    <source>
        <dbReference type="RuleBase" id="RU004016"/>
    </source>
</evidence>
<evidence type="ECO:0000259" key="16">
    <source>
        <dbReference type="SMART" id="SM00936"/>
    </source>
</evidence>
<dbReference type="STRING" id="1122619.GCA_000373745_00905"/>
<comment type="function">
    <text evidence="1">Removes C-terminal D-alanyl residues from sugar-peptide cell wall precursors.</text>
</comment>
<dbReference type="InterPro" id="IPR012338">
    <property type="entry name" value="Beta-lactam/transpept-like"/>
</dbReference>
<dbReference type="InterPro" id="IPR012907">
    <property type="entry name" value="Peptidase_S11_C"/>
</dbReference>
<evidence type="ECO:0000256" key="6">
    <source>
        <dbReference type="ARBA" id="ARBA00022670"/>
    </source>
</evidence>
<dbReference type="Pfam" id="PF00768">
    <property type="entry name" value="Peptidase_S11"/>
    <property type="match status" value="1"/>
</dbReference>
<evidence type="ECO:0000256" key="1">
    <source>
        <dbReference type="ARBA" id="ARBA00003217"/>
    </source>
</evidence>
<evidence type="ECO:0000256" key="2">
    <source>
        <dbReference type="ARBA" id="ARBA00004752"/>
    </source>
</evidence>
<feature type="active site" description="Proton acceptor" evidence="13">
    <location>
        <position position="107"/>
    </location>
</feature>
<dbReference type="GO" id="GO:0071555">
    <property type="term" value="P:cell wall organization"/>
    <property type="evidence" value="ECO:0007669"/>
    <property type="project" value="UniProtKB-KW"/>
</dbReference>
<gene>
    <name evidence="18" type="primary">dacA</name>
    <name evidence="17" type="ORF">I6G29_05810</name>
    <name evidence="18" type="ORF">NCTC11997_01217</name>
</gene>
<evidence type="ECO:0000256" key="11">
    <source>
        <dbReference type="ARBA" id="ARBA00023316"/>
    </source>
</evidence>
<comment type="similarity">
    <text evidence="3 15">Belongs to the peptidase S11 family.</text>
</comment>
<dbReference type="GO" id="GO:0009252">
    <property type="term" value="P:peptidoglycan biosynthetic process"/>
    <property type="evidence" value="ECO:0007669"/>
    <property type="project" value="UniProtKB-UniPathway"/>
</dbReference>
<dbReference type="Proteomes" id="UP000254603">
    <property type="component" value="Unassembled WGS sequence"/>
</dbReference>
<keyword evidence="8 18" id="KW-0378">Hydrolase</keyword>
<keyword evidence="9" id="KW-0133">Cell shape</keyword>
<dbReference type="PANTHER" id="PTHR21581:SF6">
    <property type="entry name" value="TRAFFICKING PROTEIN PARTICLE COMPLEX SUBUNIT 12"/>
    <property type="match status" value="1"/>
</dbReference>
<evidence type="ECO:0000313" key="18">
    <source>
        <dbReference type="EMBL" id="SUA53565.1"/>
    </source>
</evidence>
<dbReference type="PANTHER" id="PTHR21581">
    <property type="entry name" value="D-ALANYL-D-ALANINE CARBOXYPEPTIDASE"/>
    <property type="match status" value="1"/>
</dbReference>
<dbReference type="Gene3D" id="3.40.710.10">
    <property type="entry name" value="DD-peptidase/beta-lactamase superfamily"/>
    <property type="match status" value="1"/>
</dbReference>
<feature type="active site" description="Acyl-ester intermediate" evidence="13">
    <location>
        <position position="104"/>
    </location>
</feature>
<evidence type="ECO:0000256" key="7">
    <source>
        <dbReference type="ARBA" id="ARBA00022729"/>
    </source>
</evidence>
<dbReference type="EC" id="3.4.16.4" evidence="4"/>
<organism evidence="18 19">
    <name type="scientific">Oligella ureolytica</name>
    <dbReference type="NCBI Taxonomy" id="90244"/>
    <lineage>
        <taxon>Bacteria</taxon>
        <taxon>Pseudomonadati</taxon>
        <taxon>Pseudomonadota</taxon>
        <taxon>Betaproteobacteria</taxon>
        <taxon>Burkholderiales</taxon>
        <taxon>Alcaligenaceae</taxon>
        <taxon>Oligella</taxon>
    </lineage>
</organism>
<dbReference type="SUPFAM" id="SSF69189">
    <property type="entry name" value="Penicillin-binding protein associated domain"/>
    <property type="match status" value="1"/>
</dbReference>
<dbReference type="Gene3D" id="2.60.410.10">
    <property type="entry name" value="D-Ala-D-Ala carboxypeptidase, C-terminal domain"/>
    <property type="match status" value="1"/>
</dbReference>